<evidence type="ECO:0000313" key="2">
    <source>
        <dbReference type="Proteomes" id="UP001432027"/>
    </source>
</evidence>
<accession>A0AAV5SGF1</accession>
<dbReference type="AlphaFoldDB" id="A0AAV5SGF1"/>
<organism evidence="1 2">
    <name type="scientific">Pristionchus entomophagus</name>
    <dbReference type="NCBI Taxonomy" id="358040"/>
    <lineage>
        <taxon>Eukaryota</taxon>
        <taxon>Metazoa</taxon>
        <taxon>Ecdysozoa</taxon>
        <taxon>Nematoda</taxon>
        <taxon>Chromadorea</taxon>
        <taxon>Rhabditida</taxon>
        <taxon>Rhabditina</taxon>
        <taxon>Diplogasteromorpha</taxon>
        <taxon>Diplogasteroidea</taxon>
        <taxon>Neodiplogasteridae</taxon>
        <taxon>Pristionchus</taxon>
    </lineage>
</organism>
<keyword evidence="2" id="KW-1185">Reference proteome</keyword>
<name>A0AAV5SGF1_9BILA</name>
<gene>
    <name evidence="1" type="ORF">PENTCL1PPCAC_1405</name>
</gene>
<evidence type="ECO:0000313" key="1">
    <source>
        <dbReference type="EMBL" id="GMS79230.1"/>
    </source>
</evidence>
<protein>
    <submittedName>
        <fullName evidence="1">Uncharacterized protein</fullName>
    </submittedName>
</protein>
<reference evidence="1" key="1">
    <citation type="submission" date="2023-10" db="EMBL/GenBank/DDBJ databases">
        <title>Genome assembly of Pristionchus species.</title>
        <authorList>
            <person name="Yoshida K."/>
            <person name="Sommer R.J."/>
        </authorList>
    </citation>
    <scope>NUCLEOTIDE SEQUENCE</scope>
    <source>
        <strain evidence="1">RS0144</strain>
    </source>
</reference>
<proteinExistence type="predicted"/>
<dbReference type="Proteomes" id="UP001432027">
    <property type="component" value="Unassembled WGS sequence"/>
</dbReference>
<sequence>MISSTIDALRAHFGTAGAAASVAFAVSWDYSMEVIAKAQSVLPDSRSEIFSLLLSLSDGPPSSSSLFPSNLITQPLRFVFDYISRAEISREDVTQVAEILLVLFRALADTNVIAVYEATEKEVERKEGMNKMDVSLLMRSFVLASGNKERMEIAVREAVKRAQIIPGGLSLLACQIICTDEPACLAIQLTTTGNCVLFGGVISATFGQCPAPFTCLLKSYIGCAPKARRPIDLGYIAHYCSGPVQQVPFDNGTSRPCGAHSAGNRTVYIDALMHDGTNEVFENSLHAEMYWDDGIGSWYIRFRTTTAGNYSRYFLAAKCVRPRAIPVPECECEALPIFSPVEQPHIYSNPTPPSLETLPACPVSIQWFAPNFRSFFIYTPQNGARLYCANKVWMQVNDWTGYDETSSIATSASCVDRN</sequence>
<dbReference type="EMBL" id="BTSX01000001">
    <property type="protein sequence ID" value="GMS79230.1"/>
    <property type="molecule type" value="Genomic_DNA"/>
</dbReference>
<comment type="caution">
    <text evidence="1">The sequence shown here is derived from an EMBL/GenBank/DDBJ whole genome shotgun (WGS) entry which is preliminary data.</text>
</comment>